<accession>A0A399EB99</accession>
<gene>
    <name evidence="1" type="ORF">Mterra_03403</name>
</gene>
<evidence type="ECO:0000313" key="1">
    <source>
        <dbReference type="EMBL" id="RIH81086.1"/>
    </source>
</evidence>
<name>A0A399EB99_9DEIN</name>
<proteinExistence type="predicted"/>
<evidence type="ECO:0008006" key="3">
    <source>
        <dbReference type="Google" id="ProtNLM"/>
    </source>
</evidence>
<sequence>MPTEREDQGPAAIARLLEGIPALLEQGHVKEAEEALEAAYRHYTTLSRSLVAAADADSLANLLELAQPPPPQLALLADLLEAESFLRLRQGDEERALHCAHKALRLYLEAALHDPELLEPVAQPVAYLAEFLQDESLSDLGVRPSKATARRLREYRERFGG</sequence>
<dbReference type="Proteomes" id="UP000265715">
    <property type="component" value="Unassembled WGS sequence"/>
</dbReference>
<protein>
    <recommendedName>
        <fullName evidence="3">Tetratricopeptide repeat protein</fullName>
    </recommendedName>
</protein>
<organism evidence="1 2">
    <name type="scientific">Calidithermus terrae</name>
    <dbReference type="NCBI Taxonomy" id="1408545"/>
    <lineage>
        <taxon>Bacteria</taxon>
        <taxon>Thermotogati</taxon>
        <taxon>Deinococcota</taxon>
        <taxon>Deinococci</taxon>
        <taxon>Thermales</taxon>
        <taxon>Thermaceae</taxon>
        <taxon>Calidithermus</taxon>
    </lineage>
</organism>
<evidence type="ECO:0000313" key="2">
    <source>
        <dbReference type="Proteomes" id="UP000265715"/>
    </source>
</evidence>
<dbReference type="RefSeq" id="WP_119316313.1">
    <property type="nucleotide sequence ID" value="NZ_QXDL01000208.1"/>
</dbReference>
<dbReference type="AlphaFoldDB" id="A0A399EB99"/>
<comment type="caution">
    <text evidence="1">The sequence shown here is derived from an EMBL/GenBank/DDBJ whole genome shotgun (WGS) entry which is preliminary data.</text>
</comment>
<dbReference type="EMBL" id="QXDL01000208">
    <property type="protein sequence ID" value="RIH81086.1"/>
    <property type="molecule type" value="Genomic_DNA"/>
</dbReference>
<reference evidence="1 2" key="1">
    <citation type="submission" date="2018-08" db="EMBL/GenBank/DDBJ databases">
        <title>Meiothermus terrae DSM 26712 genome sequencing project.</title>
        <authorList>
            <person name="Da Costa M.S."/>
            <person name="Albuquerque L."/>
            <person name="Raposo P."/>
            <person name="Froufe H.J.C."/>
            <person name="Barroso C.S."/>
            <person name="Egas C."/>
        </authorList>
    </citation>
    <scope>NUCLEOTIDE SEQUENCE [LARGE SCALE GENOMIC DNA]</scope>
    <source>
        <strain evidence="1 2">DSM 26712</strain>
    </source>
</reference>
<keyword evidence="2" id="KW-1185">Reference proteome</keyword>